<gene>
    <name evidence="8" type="ORF">RR48_04254</name>
</gene>
<dbReference type="Proteomes" id="UP000053240">
    <property type="component" value="Unassembled WGS sequence"/>
</dbReference>
<keyword evidence="5" id="KW-0175">Coiled coil</keyword>
<dbReference type="InterPro" id="IPR048485">
    <property type="entry name" value="COG5_helical"/>
</dbReference>
<keyword evidence="4" id="KW-0472">Membrane</keyword>
<dbReference type="AlphaFoldDB" id="A0A0N0PBM5"/>
<keyword evidence="9" id="KW-1185">Reference proteome</keyword>
<evidence type="ECO:0000256" key="5">
    <source>
        <dbReference type="SAM" id="Coils"/>
    </source>
</evidence>
<evidence type="ECO:0000259" key="6">
    <source>
        <dbReference type="Pfam" id="PF10392"/>
    </source>
</evidence>
<evidence type="ECO:0000256" key="2">
    <source>
        <dbReference type="ARBA" id="ARBA00020974"/>
    </source>
</evidence>
<feature type="domain" description="Conserved oligomeric Golgi complex subunit 5 N-terminal" evidence="6">
    <location>
        <begin position="29"/>
        <end position="135"/>
    </location>
</feature>
<dbReference type="STRING" id="76193.A0A0N0PBM5"/>
<dbReference type="FunCoup" id="A0A0N0PBM5">
    <property type="interactions" value="843"/>
</dbReference>
<evidence type="ECO:0000256" key="1">
    <source>
        <dbReference type="ARBA" id="ARBA00004395"/>
    </source>
</evidence>
<dbReference type="InterPro" id="IPR049176">
    <property type="entry name" value="COG5_N"/>
</dbReference>
<accession>A0A0N0PBM5</accession>
<dbReference type="InParanoid" id="A0A0N0PBM5"/>
<dbReference type="KEGG" id="pmac:106714668"/>
<protein>
    <recommendedName>
        <fullName evidence="2">Conserved oligomeric Golgi complex subunit 5</fullName>
    </recommendedName>
</protein>
<dbReference type="GO" id="GO:0006891">
    <property type="term" value="P:intra-Golgi vesicle-mediated transport"/>
    <property type="evidence" value="ECO:0007669"/>
    <property type="project" value="InterPro"/>
</dbReference>
<dbReference type="Pfam" id="PF10392">
    <property type="entry name" value="COG5_N"/>
    <property type="match status" value="1"/>
</dbReference>
<dbReference type="Pfam" id="PF20649">
    <property type="entry name" value="COG5_C"/>
    <property type="match status" value="1"/>
</dbReference>
<evidence type="ECO:0000256" key="4">
    <source>
        <dbReference type="ARBA" id="ARBA00023136"/>
    </source>
</evidence>
<feature type="coiled-coil region" evidence="5">
    <location>
        <begin position="70"/>
        <end position="97"/>
    </location>
</feature>
<proteinExistence type="predicted"/>
<dbReference type="PANTHER" id="PTHR13228:SF3">
    <property type="entry name" value="CONSERVED OLIGOMERIC GOLGI COMPLEX SUBUNIT 5"/>
    <property type="match status" value="1"/>
</dbReference>
<feature type="domain" description="Conserved oligomeric Golgi complex subunit 5 helical" evidence="7">
    <location>
        <begin position="162"/>
        <end position="350"/>
    </location>
</feature>
<evidence type="ECO:0000256" key="3">
    <source>
        <dbReference type="ARBA" id="ARBA00023034"/>
    </source>
</evidence>
<reference evidence="8 9" key="1">
    <citation type="journal article" date="2015" name="Nat. Commun.">
        <title>Outbred genome sequencing and CRISPR/Cas9 gene editing in butterflies.</title>
        <authorList>
            <person name="Li X."/>
            <person name="Fan D."/>
            <person name="Zhang W."/>
            <person name="Liu G."/>
            <person name="Zhang L."/>
            <person name="Zhao L."/>
            <person name="Fang X."/>
            <person name="Chen L."/>
            <person name="Dong Y."/>
            <person name="Chen Y."/>
            <person name="Ding Y."/>
            <person name="Zhao R."/>
            <person name="Feng M."/>
            <person name="Zhu Y."/>
            <person name="Feng Y."/>
            <person name="Jiang X."/>
            <person name="Zhu D."/>
            <person name="Xiang H."/>
            <person name="Feng X."/>
            <person name="Li S."/>
            <person name="Wang J."/>
            <person name="Zhang G."/>
            <person name="Kronforst M.R."/>
            <person name="Wang W."/>
        </authorList>
    </citation>
    <scope>NUCLEOTIDE SEQUENCE [LARGE SCALE GENOMIC DNA]</scope>
    <source>
        <strain evidence="8">Ya'a_city_454_Pm</strain>
        <tissue evidence="8">Whole body</tissue>
    </source>
</reference>
<evidence type="ECO:0000313" key="8">
    <source>
        <dbReference type="EMBL" id="KPJ11485.1"/>
    </source>
</evidence>
<name>A0A0N0PBM5_PAPMA</name>
<dbReference type="PANTHER" id="PTHR13228">
    <property type="entry name" value="CONSERVED OLIGOMERIC GOLGI COMPLEX COMPONENT 5"/>
    <property type="match status" value="1"/>
</dbReference>
<dbReference type="GO" id="GO:0000139">
    <property type="term" value="C:Golgi membrane"/>
    <property type="evidence" value="ECO:0007669"/>
    <property type="project" value="UniProtKB-SubCell"/>
</dbReference>
<comment type="subcellular location">
    <subcellularLocation>
        <location evidence="1">Golgi apparatus membrane</location>
        <topology evidence="1">Peripheral membrane protein</topology>
    </subcellularLocation>
</comment>
<keyword evidence="3" id="KW-0333">Golgi apparatus</keyword>
<dbReference type="InterPro" id="IPR019465">
    <property type="entry name" value="Cog5"/>
</dbReference>
<sequence>MDPKDVCVEIENDEFYSKFLVDSVKPIIGENISVSEQVSKLALGIEKLTKSLEKQVLDKHNDLLTQASHISDLEAMLESVRSQVQNLLRGAEKLKDRVHGPYAALEKQTVMLERVQIVCNLLRHASKILILWNKLSSVKDNPPKEAIILFELNELISDYNFEGITLLDEVLKQVDHRKRDLLNNATELLQSSLLSGDKAKLLQCFKVFHNLQCTEEQIKKTVDSMLSDLKKEISTALNVQMVSIEVKKSSSGRIAPGKANIMNAHDFKIKLWDNIDKLFQIAIYNSCTKVIMLQNVVNELHAIGNFRNILKNFWKELSTIFSTELEKSPSNVNQSVEIDFPKLLKCFNDLIVRLKCKDLEMNRASLSRWENAFLSKSLGKLLDPVRTMWHLNQVPTMDQIDNAIRVIAEALSVSLGDKQLSISLATSVAKSIKQMNMEAEQRMSMDSDVAQIIEPPTSSQQKNADLCNSLYYFSSQIKRVLVNMNSMLPQESIQIVQNSLKDISSTPILQLFAESIKNSLFIILMTMHDEPDLTRADDPNKKSLSCSPYMKELQQFVSRCRDIYLSMFQEKSALNECCINISKACVERFIQHVCNTRPLTKFGRVKLQIDCKQLETALSPLVNDITELGDHYRQLKALQLLLEKSPQEIAKSQCEGALLPYSIVMMFLFSFAGPQLLAPHTCAGWNIQKLMQWLDSHRNERDRLEFVAGALQRYQNHVRQNQIATYDEVYPVLLQLLEDGRNNFKV</sequence>
<organism evidence="8 9">
    <name type="scientific">Papilio machaon</name>
    <name type="common">Old World swallowtail butterfly</name>
    <dbReference type="NCBI Taxonomy" id="76193"/>
    <lineage>
        <taxon>Eukaryota</taxon>
        <taxon>Metazoa</taxon>
        <taxon>Ecdysozoa</taxon>
        <taxon>Arthropoda</taxon>
        <taxon>Hexapoda</taxon>
        <taxon>Insecta</taxon>
        <taxon>Pterygota</taxon>
        <taxon>Neoptera</taxon>
        <taxon>Endopterygota</taxon>
        <taxon>Lepidoptera</taxon>
        <taxon>Glossata</taxon>
        <taxon>Ditrysia</taxon>
        <taxon>Papilionoidea</taxon>
        <taxon>Papilionidae</taxon>
        <taxon>Papilioninae</taxon>
        <taxon>Papilio</taxon>
    </lineage>
</organism>
<dbReference type="GO" id="GO:0017119">
    <property type="term" value="C:Golgi transport complex"/>
    <property type="evidence" value="ECO:0007669"/>
    <property type="project" value="InterPro"/>
</dbReference>
<dbReference type="EMBL" id="KQ460882">
    <property type="protein sequence ID" value="KPJ11485.1"/>
    <property type="molecule type" value="Genomic_DNA"/>
</dbReference>
<evidence type="ECO:0000313" key="9">
    <source>
        <dbReference type="Proteomes" id="UP000053240"/>
    </source>
</evidence>
<dbReference type="OrthoDB" id="18786at2759"/>
<evidence type="ECO:0000259" key="7">
    <source>
        <dbReference type="Pfam" id="PF20649"/>
    </source>
</evidence>